<protein>
    <submittedName>
        <fullName evidence="4">Protein-disulfide isomerase</fullName>
    </submittedName>
</protein>
<dbReference type="RefSeq" id="WP_090876444.1">
    <property type="nucleotide sequence ID" value="NZ_FMXQ01000004.1"/>
</dbReference>
<dbReference type="PANTHER" id="PTHR13887">
    <property type="entry name" value="GLUTATHIONE S-TRANSFERASE KAPPA"/>
    <property type="match status" value="1"/>
</dbReference>
<dbReference type="CDD" id="cd02972">
    <property type="entry name" value="DsbA_family"/>
    <property type="match status" value="1"/>
</dbReference>
<evidence type="ECO:0000259" key="3">
    <source>
        <dbReference type="PROSITE" id="PS51352"/>
    </source>
</evidence>
<dbReference type="Proteomes" id="UP000199071">
    <property type="component" value="Unassembled WGS sequence"/>
</dbReference>
<evidence type="ECO:0000256" key="1">
    <source>
        <dbReference type="ARBA" id="ARBA00003565"/>
    </source>
</evidence>
<keyword evidence="4" id="KW-0413">Isomerase</keyword>
<sequence>MRSRHTLAIAAAAVAGLGILFGGQTQTGGAAFVAPAYAETSEAMLEAGPLGEKTLGDPDAPNIVIEYASMTCPHCQSFHENTFDDFKEKYVDTGDVYFIFRHFPLNPLDIAAVMLSNCAPEERFFPIVDLLYEKQAEWAFVEQPAAALLNLVKQAGFTQESFTACLKNQEVLDGIDWVRKRASEDFEVNSTPTFFVNGEKKSGALTLEQLDELLAE</sequence>
<dbReference type="AlphaFoldDB" id="A0A1G6C7K0"/>
<comment type="function">
    <text evidence="1">May be required for disulfide bond formation in some proteins.</text>
</comment>
<accession>A0A1G6C7K0</accession>
<reference evidence="4 5" key="1">
    <citation type="submission" date="2016-10" db="EMBL/GenBank/DDBJ databases">
        <authorList>
            <person name="de Groot N.N."/>
        </authorList>
    </citation>
    <scope>NUCLEOTIDE SEQUENCE [LARGE SCALE GENOMIC DNA]</scope>
    <source>
        <strain evidence="4 5">ATCC 35022</strain>
    </source>
</reference>
<dbReference type="EMBL" id="FMXQ01000004">
    <property type="protein sequence ID" value="SDB28863.1"/>
    <property type="molecule type" value="Genomic_DNA"/>
</dbReference>
<organism evidence="4 5">
    <name type="scientific">Bauldia litoralis</name>
    <dbReference type="NCBI Taxonomy" id="665467"/>
    <lineage>
        <taxon>Bacteria</taxon>
        <taxon>Pseudomonadati</taxon>
        <taxon>Pseudomonadota</taxon>
        <taxon>Alphaproteobacteria</taxon>
        <taxon>Hyphomicrobiales</taxon>
        <taxon>Kaistiaceae</taxon>
        <taxon>Bauldia</taxon>
    </lineage>
</organism>
<dbReference type="InterPro" id="IPR013766">
    <property type="entry name" value="Thioredoxin_domain"/>
</dbReference>
<proteinExistence type="inferred from homology"/>
<dbReference type="STRING" id="665467.SAMN02982931_02158"/>
<dbReference type="Pfam" id="PF13462">
    <property type="entry name" value="Thioredoxin_4"/>
    <property type="match status" value="1"/>
</dbReference>
<keyword evidence="5" id="KW-1185">Reference proteome</keyword>
<dbReference type="OrthoDB" id="8478320at2"/>
<gene>
    <name evidence="4" type="ORF">SAMN02982931_02158</name>
</gene>
<evidence type="ECO:0000313" key="5">
    <source>
        <dbReference type="Proteomes" id="UP000199071"/>
    </source>
</evidence>
<dbReference type="PANTHER" id="PTHR13887:SF56">
    <property type="entry name" value="THIOREDOXIN-LIKE REDUCTASE RV2466C"/>
    <property type="match status" value="1"/>
</dbReference>
<dbReference type="PROSITE" id="PS51352">
    <property type="entry name" value="THIOREDOXIN_2"/>
    <property type="match status" value="1"/>
</dbReference>
<dbReference type="InterPro" id="IPR012336">
    <property type="entry name" value="Thioredoxin-like_fold"/>
</dbReference>
<dbReference type="InterPro" id="IPR036249">
    <property type="entry name" value="Thioredoxin-like_sf"/>
</dbReference>
<feature type="domain" description="Thioredoxin" evidence="3">
    <location>
        <begin position="30"/>
        <end position="216"/>
    </location>
</feature>
<evidence type="ECO:0000256" key="2">
    <source>
        <dbReference type="ARBA" id="ARBA00005791"/>
    </source>
</evidence>
<name>A0A1G6C7K0_9HYPH</name>
<evidence type="ECO:0000313" key="4">
    <source>
        <dbReference type="EMBL" id="SDB28863.1"/>
    </source>
</evidence>
<dbReference type="Gene3D" id="3.40.30.10">
    <property type="entry name" value="Glutaredoxin"/>
    <property type="match status" value="1"/>
</dbReference>
<dbReference type="GO" id="GO:0016853">
    <property type="term" value="F:isomerase activity"/>
    <property type="evidence" value="ECO:0007669"/>
    <property type="project" value="UniProtKB-KW"/>
</dbReference>
<dbReference type="SUPFAM" id="SSF52833">
    <property type="entry name" value="Thioredoxin-like"/>
    <property type="match status" value="1"/>
</dbReference>
<comment type="similarity">
    <text evidence="2">Belongs to the thioredoxin family. DsbA subfamily.</text>
</comment>